<dbReference type="GO" id="GO:0007165">
    <property type="term" value="P:signal transduction"/>
    <property type="evidence" value="ECO:0007669"/>
    <property type="project" value="InterPro"/>
</dbReference>
<evidence type="ECO:0000259" key="2">
    <source>
        <dbReference type="PROSITE" id="PS50017"/>
    </source>
</evidence>
<feature type="region of interest" description="Disordered" evidence="1">
    <location>
        <begin position="1"/>
        <end position="33"/>
    </location>
</feature>
<evidence type="ECO:0000313" key="5">
    <source>
        <dbReference type="Proteomes" id="UP000015101"/>
    </source>
</evidence>
<dbReference type="EMBL" id="AMQM01001143">
    <property type="status" value="NOT_ANNOTATED_CDS"/>
    <property type="molecule type" value="Genomic_DNA"/>
</dbReference>
<evidence type="ECO:0000313" key="4">
    <source>
        <dbReference type="EnsemblMetazoa" id="HelroP162689"/>
    </source>
</evidence>
<proteinExistence type="predicted"/>
<feature type="compositionally biased region" description="Basic residues" evidence="1">
    <location>
        <begin position="16"/>
        <end position="28"/>
    </location>
</feature>
<feature type="compositionally biased region" description="Basic and acidic residues" evidence="1">
    <location>
        <begin position="936"/>
        <end position="954"/>
    </location>
</feature>
<reference evidence="4" key="3">
    <citation type="submission" date="2015-06" db="UniProtKB">
        <authorList>
            <consortium name="EnsemblMetazoa"/>
        </authorList>
    </citation>
    <scope>IDENTIFICATION</scope>
</reference>
<dbReference type="HOGENOM" id="CLU_283903_0_0_1"/>
<name>T1ET06_HELRO</name>
<feature type="compositionally biased region" description="Polar residues" evidence="1">
    <location>
        <begin position="1"/>
        <end position="12"/>
    </location>
</feature>
<dbReference type="eggNOG" id="KOG0032">
    <property type="taxonomic scope" value="Eukaryota"/>
</dbReference>
<protein>
    <recommendedName>
        <fullName evidence="2">Death domain-containing protein</fullName>
    </recommendedName>
</protein>
<dbReference type="PROSITE" id="PS50017">
    <property type="entry name" value="DEATH_DOMAIN"/>
    <property type="match status" value="1"/>
</dbReference>
<evidence type="ECO:0000256" key="1">
    <source>
        <dbReference type="SAM" id="MobiDB-lite"/>
    </source>
</evidence>
<dbReference type="InterPro" id="IPR027417">
    <property type="entry name" value="P-loop_NTPase"/>
</dbReference>
<organism evidence="4 5">
    <name type="scientific">Helobdella robusta</name>
    <name type="common">Californian leech</name>
    <dbReference type="NCBI Taxonomy" id="6412"/>
    <lineage>
        <taxon>Eukaryota</taxon>
        <taxon>Metazoa</taxon>
        <taxon>Spiralia</taxon>
        <taxon>Lophotrochozoa</taxon>
        <taxon>Annelida</taxon>
        <taxon>Clitellata</taxon>
        <taxon>Hirudinea</taxon>
        <taxon>Rhynchobdellida</taxon>
        <taxon>Glossiphoniidae</taxon>
        <taxon>Helobdella</taxon>
    </lineage>
</organism>
<dbReference type="Gene3D" id="3.40.50.300">
    <property type="entry name" value="P-loop containing nucleotide triphosphate hydrolases"/>
    <property type="match status" value="1"/>
</dbReference>
<accession>T1ET06</accession>
<dbReference type="EnsemblMetazoa" id="HelroT162689">
    <property type="protein sequence ID" value="HelroP162689"/>
    <property type="gene ID" value="HelroG162689"/>
</dbReference>
<dbReference type="STRING" id="6412.T1ET06"/>
<dbReference type="OrthoDB" id="504170at2759"/>
<dbReference type="InterPro" id="IPR000488">
    <property type="entry name" value="Death_dom"/>
</dbReference>
<dbReference type="AlphaFoldDB" id="T1ET06"/>
<dbReference type="CTD" id="20199706"/>
<feature type="region of interest" description="Disordered" evidence="1">
    <location>
        <begin position="921"/>
        <end position="967"/>
    </location>
</feature>
<dbReference type="PANTHER" id="PTHR12449:SF18">
    <property type="entry name" value="DEATH DOMAIN-CONTAINING PROTEIN"/>
    <property type="match status" value="1"/>
</dbReference>
<dbReference type="InterPro" id="IPR011029">
    <property type="entry name" value="DEATH-like_dom_sf"/>
</dbReference>
<gene>
    <name evidence="4" type="primary">20199706</name>
    <name evidence="3" type="ORF">HELRODRAFT_162689</name>
</gene>
<dbReference type="Gene3D" id="1.10.533.10">
    <property type="entry name" value="Death Domain, Fas"/>
    <property type="match status" value="1"/>
</dbReference>
<keyword evidence="5" id="KW-1185">Reference proteome</keyword>
<dbReference type="InParanoid" id="T1ET06"/>
<reference evidence="5" key="1">
    <citation type="submission" date="2012-12" db="EMBL/GenBank/DDBJ databases">
        <authorList>
            <person name="Hellsten U."/>
            <person name="Grimwood J."/>
            <person name="Chapman J.A."/>
            <person name="Shapiro H."/>
            <person name="Aerts A."/>
            <person name="Otillar R.P."/>
            <person name="Terry A.Y."/>
            <person name="Boore J.L."/>
            <person name="Simakov O."/>
            <person name="Marletaz F."/>
            <person name="Cho S.-J."/>
            <person name="Edsinger-Gonzales E."/>
            <person name="Havlak P."/>
            <person name="Kuo D.-H."/>
            <person name="Larsson T."/>
            <person name="Lv J."/>
            <person name="Arendt D."/>
            <person name="Savage R."/>
            <person name="Osoegawa K."/>
            <person name="de Jong P."/>
            <person name="Lindberg D.R."/>
            <person name="Seaver E.C."/>
            <person name="Weisblat D.A."/>
            <person name="Putnam N.H."/>
            <person name="Grigoriev I.V."/>
            <person name="Rokhsar D.S."/>
        </authorList>
    </citation>
    <scope>NUCLEOTIDE SEQUENCE</scope>
</reference>
<reference evidence="3 5" key="2">
    <citation type="journal article" date="2013" name="Nature">
        <title>Insights into bilaterian evolution from three spiralian genomes.</title>
        <authorList>
            <person name="Simakov O."/>
            <person name="Marletaz F."/>
            <person name="Cho S.J."/>
            <person name="Edsinger-Gonzales E."/>
            <person name="Havlak P."/>
            <person name="Hellsten U."/>
            <person name="Kuo D.H."/>
            <person name="Larsson T."/>
            <person name="Lv J."/>
            <person name="Arendt D."/>
            <person name="Savage R."/>
            <person name="Osoegawa K."/>
            <person name="de Jong P."/>
            <person name="Grimwood J."/>
            <person name="Chapman J.A."/>
            <person name="Shapiro H."/>
            <person name="Aerts A."/>
            <person name="Otillar R.P."/>
            <person name="Terry A.Y."/>
            <person name="Boore J.L."/>
            <person name="Grigoriev I.V."/>
            <person name="Lindberg D.R."/>
            <person name="Seaver E.C."/>
            <person name="Weisblat D.A."/>
            <person name="Putnam N.H."/>
            <person name="Rokhsar D.S."/>
        </authorList>
    </citation>
    <scope>NUCLEOTIDE SEQUENCE</scope>
</reference>
<dbReference type="KEGG" id="hro:HELRODRAFT_162689"/>
<evidence type="ECO:0000313" key="3">
    <source>
        <dbReference type="EMBL" id="ESN99187.1"/>
    </source>
</evidence>
<dbReference type="GeneID" id="20199706"/>
<dbReference type="EMBL" id="KB097143">
    <property type="protein sequence ID" value="ESN99187.1"/>
    <property type="molecule type" value="Genomic_DNA"/>
</dbReference>
<dbReference type="Pfam" id="PF00531">
    <property type="entry name" value="Death"/>
    <property type="match status" value="1"/>
</dbReference>
<dbReference type="InterPro" id="IPR039788">
    <property type="entry name" value="NOL4/NOL4L"/>
</dbReference>
<dbReference type="RefSeq" id="XP_009023068.1">
    <property type="nucleotide sequence ID" value="XM_009024820.1"/>
</dbReference>
<sequence length="1096" mass="123191">MMQQSQENSMVNSIKSRGKVKSKKKKNSLSKLEGSRSREQVVDDIELIILVSSKRFIEVNTEKDSVDKQDAFIKQLLPSTVSLSRIKLKIFGNSGVGKSLLINSLKCGFFGSLFKKTVPAIASLANIQQQCLQHQQQLQHSLSSDQHGQLNSTLVKKKKLSIPLSTFHLPVHEHYTKGIDVQTSSLSGGVGEMSIWEFSGYESYFQFYDIFIGDVNCVHVVCFNPFQPYQQQVQQINFWLNFIKSRIPPSDIIGTEGKLPIRAKVFLIDPSYPMSSQIKGLRSCIAHLKGHICKTLPSGGGFLDATIQSLPAWRRVLAGYPVVSWSNFVHYIRSTVNLLASEEHLKELIYKLQVMGEVTFVETDNSDEEDSVVLNIKWLCADVLGKLLSSAITTTCRPTGCFGLEDFQLLFPDYEAAELLQLLQHLGLCTRCELGDDDDIGYKCNFEHKNKLNQKTSDCKSISDGKEIIEDVEEDYYGVEYELPCLNFLETLNGLWDRNDPYQAVNTVYGGCRYILFCQFCHSFKLNAVSGSNSSTPSIEHKSSLHHTRVNRSLSDSVGESSLGSMHVTFSTTSSLSPQRPASTLLPVHRLPSLDDSGLCCRNNNQFGHLFTRLQTNLRRHYMRERNQFDVDLYQWFRGSKYCKGDLEVMITFENKHCVYCHSGSLPNTLNNQMGGFVSTGSCFCCQGAIEIKCRGPSDMAEQLFEFSESIKRVFRRTIGMCCPSLDYRVEILSSNHLSDHRLYVKSFTQREILEAYQTSGIDGVVCFQENDESESVESLLDLIAFGSSDVGDCLVFGTNLQVSTLLINVKRKLAACLDPSHHNGCDWCMLAILLGLSDKLPIFDTMAEQIGNVPVSKTCRILTLWSGMESSNVTNTSIKVLADRLTELGRPDAVDILLNLGIMYRKVHIDQNEIGRVEDKFEGDPILSSENDDVREEKTDHDENINNEDERLKNNSSSPHVSEKVDQEIITDRAELDMNCYDDQIDDDINFFDDDINVSYRDDDYSQSYSNAVKPLPLSSEGIYLDDEEEENKESNDFISSRVAECDNVANSNVESVGGTNKVNGLKNDLILDDLKHYSSQLHASVSLTTKPEIS</sequence>
<dbReference type="SUPFAM" id="SSF52540">
    <property type="entry name" value="P-loop containing nucleoside triphosphate hydrolases"/>
    <property type="match status" value="1"/>
</dbReference>
<feature type="domain" description="Death" evidence="2">
    <location>
        <begin position="825"/>
        <end position="902"/>
    </location>
</feature>
<dbReference type="PANTHER" id="PTHR12449">
    <property type="entry name" value="DEATH DOMAIN-CONTAINING PROTEIN"/>
    <property type="match status" value="1"/>
</dbReference>
<dbReference type="Proteomes" id="UP000015101">
    <property type="component" value="Unassembled WGS sequence"/>
</dbReference>
<dbReference type="SUPFAM" id="SSF47986">
    <property type="entry name" value="DEATH domain"/>
    <property type="match status" value="1"/>
</dbReference>